<dbReference type="EMBL" id="QOVL01000001">
    <property type="protein sequence ID" value="RXG33017.1"/>
    <property type="molecule type" value="Genomic_DNA"/>
</dbReference>
<keyword evidence="1" id="KW-0812">Transmembrane</keyword>
<reference evidence="2 3" key="1">
    <citation type="submission" date="2018-07" db="EMBL/GenBank/DDBJ databases">
        <title>Leeuwenhoekiella genomics.</title>
        <authorList>
            <person name="Tahon G."/>
            <person name="Willems A."/>
        </authorList>
    </citation>
    <scope>NUCLEOTIDE SEQUENCE [LARGE SCALE GENOMIC DNA]</scope>
    <source>
        <strain evidence="2 3">LMG 1345</strain>
    </source>
</reference>
<keyword evidence="1" id="KW-1133">Transmembrane helix</keyword>
<evidence type="ECO:0000313" key="3">
    <source>
        <dbReference type="Proteomes" id="UP000290608"/>
    </source>
</evidence>
<proteinExistence type="predicted"/>
<comment type="caution">
    <text evidence="2">The sequence shown here is derived from an EMBL/GenBank/DDBJ whole genome shotgun (WGS) entry which is preliminary data.</text>
</comment>
<dbReference type="AlphaFoldDB" id="A0A4Q0PR34"/>
<evidence type="ECO:0000256" key="1">
    <source>
        <dbReference type="SAM" id="Phobius"/>
    </source>
</evidence>
<evidence type="ECO:0000313" key="2">
    <source>
        <dbReference type="EMBL" id="RXG33017.1"/>
    </source>
</evidence>
<dbReference type="Proteomes" id="UP000290608">
    <property type="component" value="Unassembled WGS sequence"/>
</dbReference>
<feature type="transmembrane region" description="Helical" evidence="1">
    <location>
        <begin position="46"/>
        <end position="63"/>
    </location>
</feature>
<keyword evidence="1" id="KW-0472">Membrane</keyword>
<protein>
    <submittedName>
        <fullName evidence="2">Uncharacterized protein</fullName>
    </submittedName>
</protein>
<organism evidence="2 3">
    <name type="scientific">Leeuwenhoekiella marinoflava</name>
    <dbReference type="NCBI Taxonomy" id="988"/>
    <lineage>
        <taxon>Bacteria</taxon>
        <taxon>Pseudomonadati</taxon>
        <taxon>Bacteroidota</taxon>
        <taxon>Flavobacteriia</taxon>
        <taxon>Flavobacteriales</taxon>
        <taxon>Flavobacteriaceae</taxon>
        <taxon>Leeuwenhoekiella</taxon>
    </lineage>
</organism>
<dbReference type="RefSeq" id="WP_073095850.1">
    <property type="nucleotide sequence ID" value="NZ_QOVL01000001.1"/>
</dbReference>
<name>A0A4Q0PR34_9FLAO</name>
<gene>
    <name evidence="2" type="ORF">DSL99_110</name>
</gene>
<sequence length="73" mass="7928">MNVKLYTKYVVALAFAIGFVGMGYSKGAPPPPIPPPVGAQVPIDDYIPSLFFIAFIAGIYFYSRLDKKQATNA</sequence>
<accession>A0A4Q0PR34</accession>